<reference evidence="2 3" key="1">
    <citation type="submission" date="2021-04" db="EMBL/GenBank/DDBJ databases">
        <title>Chitinophaga sp. nov., isolated from the rhizosphere soil.</title>
        <authorList>
            <person name="He S."/>
        </authorList>
    </citation>
    <scope>NUCLEOTIDE SEQUENCE [LARGE SCALE GENOMIC DNA]</scope>
    <source>
        <strain evidence="2 3">2R12</strain>
    </source>
</reference>
<dbReference type="EMBL" id="JAGTXB010000004">
    <property type="protein sequence ID" value="MBS0027789.1"/>
    <property type="molecule type" value="Genomic_DNA"/>
</dbReference>
<sequence>MKKKIHRYLNIAIAAVWMINGLYCKVLNGVPRHQQIVARILGADHAAMLTRTIGWLEVLMAAWVLSNVKSRWCALTQILLVATMNIIEFLLVPDLLLFGRINIVVAAFFIFIIYWNQFRFYGAKTIS</sequence>
<keyword evidence="1" id="KW-0472">Membrane</keyword>
<evidence type="ECO:0000313" key="2">
    <source>
        <dbReference type="EMBL" id="MBS0027789.1"/>
    </source>
</evidence>
<evidence type="ECO:0000256" key="1">
    <source>
        <dbReference type="SAM" id="Phobius"/>
    </source>
</evidence>
<keyword evidence="3" id="KW-1185">Reference proteome</keyword>
<accession>A0ABS5IXX0</accession>
<keyword evidence="1" id="KW-1133">Transmembrane helix</keyword>
<protein>
    <submittedName>
        <fullName evidence="2">DoxX-like family protein</fullName>
    </submittedName>
</protein>
<evidence type="ECO:0000313" key="3">
    <source>
        <dbReference type="Proteomes" id="UP000676386"/>
    </source>
</evidence>
<comment type="caution">
    <text evidence="2">The sequence shown here is derived from an EMBL/GenBank/DDBJ whole genome shotgun (WGS) entry which is preliminary data.</text>
</comment>
<organism evidence="2 3">
    <name type="scientific">Chitinophaga hostae</name>
    <dbReference type="NCBI Taxonomy" id="2831022"/>
    <lineage>
        <taxon>Bacteria</taxon>
        <taxon>Pseudomonadati</taxon>
        <taxon>Bacteroidota</taxon>
        <taxon>Chitinophagia</taxon>
        <taxon>Chitinophagales</taxon>
        <taxon>Chitinophagaceae</taxon>
        <taxon>Chitinophaga</taxon>
    </lineage>
</organism>
<dbReference type="Pfam" id="PF13781">
    <property type="entry name" value="DoxX_3"/>
    <property type="match status" value="1"/>
</dbReference>
<feature type="transmembrane region" description="Helical" evidence="1">
    <location>
        <begin position="97"/>
        <end position="115"/>
    </location>
</feature>
<dbReference type="Proteomes" id="UP000676386">
    <property type="component" value="Unassembled WGS sequence"/>
</dbReference>
<gene>
    <name evidence="2" type="ORF">KE626_10760</name>
</gene>
<keyword evidence="1" id="KW-0812">Transmembrane</keyword>
<dbReference type="InterPro" id="IPR025695">
    <property type="entry name" value="DoxX-like"/>
</dbReference>
<proteinExistence type="predicted"/>
<dbReference type="RefSeq" id="WP_211972902.1">
    <property type="nucleotide sequence ID" value="NZ_JAGTXB010000004.1"/>
</dbReference>
<name>A0ABS5IXX0_9BACT</name>
<feature type="transmembrane region" description="Helical" evidence="1">
    <location>
        <begin position="72"/>
        <end position="91"/>
    </location>
</feature>